<proteinExistence type="predicted"/>
<evidence type="ECO:0000256" key="1">
    <source>
        <dbReference type="SAM" id="MobiDB-lite"/>
    </source>
</evidence>
<keyword evidence="4" id="KW-1185">Reference proteome</keyword>
<dbReference type="SUPFAM" id="SSF74653">
    <property type="entry name" value="TolA/TonB C-terminal domain"/>
    <property type="match status" value="1"/>
</dbReference>
<dbReference type="OrthoDB" id="9154019at2"/>
<feature type="compositionally biased region" description="Basic and acidic residues" evidence="1">
    <location>
        <begin position="56"/>
        <end position="73"/>
    </location>
</feature>
<feature type="transmembrane region" description="Helical" evidence="2">
    <location>
        <begin position="12"/>
        <end position="32"/>
    </location>
</feature>
<reference evidence="3 4" key="1">
    <citation type="journal article" date="2019" name="Front. Microbiol.">
        <title>Genomes of Neutrophilic Sulfur-Oxidizing Chemolithoautotrophs Representing 9 Proteobacterial Species From 8 Genera.</title>
        <authorList>
            <person name="Watanabe T."/>
            <person name="Kojima H."/>
            <person name="Umezawa K."/>
            <person name="Hori C."/>
            <person name="Takasuka T.E."/>
            <person name="Kato Y."/>
            <person name="Fukui M."/>
        </authorList>
    </citation>
    <scope>NUCLEOTIDE SEQUENCE [LARGE SCALE GENOMIC DNA]</scope>
    <source>
        <strain evidence="3 4">TTN</strain>
    </source>
</reference>
<name>A0A401JBQ9_9PROT</name>
<evidence type="ECO:0000313" key="4">
    <source>
        <dbReference type="Proteomes" id="UP000286806"/>
    </source>
</evidence>
<protein>
    <submittedName>
        <fullName evidence="3">Ferric siderophore transport system, periplasmic binding protein TonB</fullName>
    </submittedName>
</protein>
<feature type="compositionally biased region" description="Gly residues" evidence="1">
    <location>
        <begin position="106"/>
        <end position="116"/>
    </location>
</feature>
<feature type="region of interest" description="Disordered" evidence="1">
    <location>
        <begin position="43"/>
        <end position="116"/>
    </location>
</feature>
<keyword evidence="2" id="KW-0472">Membrane</keyword>
<comment type="caution">
    <text evidence="3">The sequence shown here is derived from an EMBL/GenBank/DDBJ whole genome shotgun (WGS) entry which is preliminary data.</text>
</comment>
<keyword evidence="2" id="KW-0812">Transmembrane</keyword>
<dbReference type="EMBL" id="BGOW01000005">
    <property type="protein sequence ID" value="GBL45118.1"/>
    <property type="molecule type" value="Genomic_DNA"/>
</dbReference>
<gene>
    <name evidence="3" type="ORF">SFMTTN_0922</name>
</gene>
<evidence type="ECO:0000256" key="2">
    <source>
        <dbReference type="SAM" id="Phobius"/>
    </source>
</evidence>
<dbReference type="AlphaFoldDB" id="A0A401JBQ9"/>
<feature type="compositionally biased region" description="Pro residues" evidence="1">
    <location>
        <begin position="77"/>
        <end position="94"/>
    </location>
</feature>
<evidence type="ECO:0000313" key="3">
    <source>
        <dbReference type="EMBL" id="GBL45118.1"/>
    </source>
</evidence>
<dbReference type="Proteomes" id="UP000286806">
    <property type="component" value="Unassembled WGS sequence"/>
</dbReference>
<organism evidence="3 4">
    <name type="scientific">Sulfuriferula multivorans</name>
    <dbReference type="NCBI Taxonomy" id="1559896"/>
    <lineage>
        <taxon>Bacteria</taxon>
        <taxon>Pseudomonadati</taxon>
        <taxon>Pseudomonadota</taxon>
        <taxon>Betaproteobacteria</taxon>
        <taxon>Nitrosomonadales</taxon>
        <taxon>Sulfuricellaceae</taxon>
        <taxon>Sulfuriferula</taxon>
    </lineage>
</organism>
<keyword evidence="2" id="KW-1133">Transmembrane helix</keyword>
<dbReference type="RefSeq" id="WP_124703951.1">
    <property type="nucleotide sequence ID" value="NZ_BGOW01000005.1"/>
</dbReference>
<sequence length="219" mass="23913">MSKLKSRLPTLIGVGLILLFIVGLIYMIKGFIDGAEKPSKHKVQEISLIKPPPPKPPEEKPPEPPKIEEKQKIVEAPPEPAPDNKPPPDQPPPGEKLGLDADASAGGDGFGLGSNKGGRDIMLGGGGGSRARWYAGLLGNHIEQALNRDTKLLDELKAKRIVVRIWIGNSGHVERVEWDKGTVPASVEQTLREQLLALTVQESPDGIEQPIWYRFRPRS</sequence>
<accession>A0A401JBQ9</accession>